<accession>A0A916Q811</accession>
<sequence>MYIEKAAHLRCFFYFMEMVFYKIKMLRKDHIMKKQQSAADEKYCKAEFFLYGISKNVSRETFFE</sequence>
<name>A0A916Q811_9FIRM</name>
<evidence type="ECO:0000313" key="1">
    <source>
        <dbReference type="EMBL" id="GFO83688.1"/>
    </source>
</evidence>
<organism evidence="1 2">
    <name type="scientific">Anaerostipes butyraticus</name>
    <dbReference type="NCBI Taxonomy" id="645466"/>
    <lineage>
        <taxon>Bacteria</taxon>
        <taxon>Bacillati</taxon>
        <taxon>Bacillota</taxon>
        <taxon>Clostridia</taxon>
        <taxon>Lachnospirales</taxon>
        <taxon>Lachnospiraceae</taxon>
        <taxon>Anaerostipes</taxon>
    </lineage>
</organism>
<comment type="caution">
    <text evidence="1">The sequence shown here is derived from an EMBL/GenBank/DDBJ whole genome shotgun (WGS) entry which is preliminary data.</text>
</comment>
<reference evidence="1" key="1">
    <citation type="submission" date="2020-06" db="EMBL/GenBank/DDBJ databases">
        <title>Characterization of fructooligosaccharide metabolism and fructooligosaccharide-degrading enzymes in human commensal butyrate producers.</title>
        <authorList>
            <person name="Tanno H."/>
            <person name="Fujii T."/>
            <person name="Hirano K."/>
            <person name="Maeno S."/>
            <person name="Tonozuka T."/>
            <person name="Sakamoto M."/>
            <person name="Ohkuma M."/>
            <person name="Tochio T."/>
            <person name="Endo A."/>
        </authorList>
    </citation>
    <scope>NUCLEOTIDE SEQUENCE</scope>
    <source>
        <strain evidence="1">JCM 17466</strain>
    </source>
</reference>
<gene>
    <name evidence="1" type="ORF">ANBU17_00350</name>
</gene>
<dbReference type="AlphaFoldDB" id="A0A916Q811"/>
<dbReference type="Proteomes" id="UP000613208">
    <property type="component" value="Unassembled WGS sequence"/>
</dbReference>
<proteinExistence type="predicted"/>
<dbReference type="EMBL" id="BLYI01000002">
    <property type="protein sequence ID" value="GFO83688.1"/>
    <property type="molecule type" value="Genomic_DNA"/>
</dbReference>
<evidence type="ECO:0000313" key="2">
    <source>
        <dbReference type="Proteomes" id="UP000613208"/>
    </source>
</evidence>
<keyword evidence="2" id="KW-1185">Reference proteome</keyword>
<protein>
    <submittedName>
        <fullName evidence="1">Uncharacterized protein</fullName>
    </submittedName>
</protein>